<reference evidence="2" key="2">
    <citation type="submission" date="2020-05" db="UniProtKB">
        <authorList>
            <consortium name="EnsemblMetazoa"/>
        </authorList>
    </citation>
    <scope>IDENTIFICATION</scope>
    <source>
        <strain evidence="2">ACHKN1017</strain>
    </source>
</reference>
<keyword evidence="1" id="KW-0472">Membrane</keyword>
<dbReference type="EnsemblMetazoa" id="ACHR014061-RA">
    <property type="protein sequence ID" value="ACHR014061-PA"/>
    <property type="gene ID" value="ACHR014061"/>
</dbReference>
<proteinExistence type="predicted"/>
<feature type="transmembrane region" description="Helical" evidence="1">
    <location>
        <begin position="63"/>
        <end position="82"/>
    </location>
</feature>
<reference evidence="3" key="1">
    <citation type="submission" date="2013-03" db="EMBL/GenBank/DDBJ databases">
        <title>The Genome Sequence of Anopheles christyi ACHKN1017.</title>
        <authorList>
            <consortium name="The Broad Institute Genomics Platform"/>
            <person name="Neafsey D.E."/>
            <person name="Besansky N."/>
            <person name="Walker B."/>
            <person name="Young S.K."/>
            <person name="Zeng Q."/>
            <person name="Gargeya S."/>
            <person name="Fitzgerald M."/>
            <person name="Haas B."/>
            <person name="Abouelleil A."/>
            <person name="Allen A.W."/>
            <person name="Alvarado L."/>
            <person name="Arachchi H.M."/>
            <person name="Berlin A.M."/>
            <person name="Chapman S.B."/>
            <person name="Gainer-Dewar J."/>
            <person name="Goldberg J."/>
            <person name="Griggs A."/>
            <person name="Gujja S."/>
            <person name="Hansen M."/>
            <person name="Howarth C."/>
            <person name="Imamovic A."/>
            <person name="Ireland A."/>
            <person name="Larimer J."/>
            <person name="McCowan C."/>
            <person name="Murphy C."/>
            <person name="Pearson M."/>
            <person name="Poon T.W."/>
            <person name="Priest M."/>
            <person name="Roberts A."/>
            <person name="Saif S."/>
            <person name="Shea T."/>
            <person name="Sisk P."/>
            <person name="Sykes S."/>
            <person name="Wortman J."/>
            <person name="Nusbaum C."/>
            <person name="Birren B."/>
        </authorList>
    </citation>
    <scope>NUCLEOTIDE SEQUENCE [LARGE SCALE GENOMIC DNA]</scope>
    <source>
        <strain evidence="3">ACHKN1017</strain>
    </source>
</reference>
<dbReference type="VEuPathDB" id="VectorBase:ACHR014061"/>
<dbReference type="Proteomes" id="UP000075881">
    <property type="component" value="Unassembled WGS sequence"/>
</dbReference>
<dbReference type="AlphaFoldDB" id="A0A182KHV3"/>
<keyword evidence="1" id="KW-0812">Transmembrane</keyword>
<evidence type="ECO:0000313" key="2">
    <source>
        <dbReference type="EnsemblMetazoa" id="ACHR014061-PA"/>
    </source>
</evidence>
<keyword evidence="3" id="KW-1185">Reference proteome</keyword>
<keyword evidence="1" id="KW-1133">Transmembrane helix</keyword>
<organism evidence="2 3">
    <name type="scientific">Anopheles christyi</name>
    <dbReference type="NCBI Taxonomy" id="43041"/>
    <lineage>
        <taxon>Eukaryota</taxon>
        <taxon>Metazoa</taxon>
        <taxon>Ecdysozoa</taxon>
        <taxon>Arthropoda</taxon>
        <taxon>Hexapoda</taxon>
        <taxon>Insecta</taxon>
        <taxon>Pterygota</taxon>
        <taxon>Neoptera</taxon>
        <taxon>Endopterygota</taxon>
        <taxon>Diptera</taxon>
        <taxon>Nematocera</taxon>
        <taxon>Culicoidea</taxon>
        <taxon>Culicidae</taxon>
        <taxon>Anophelinae</taxon>
        <taxon>Anopheles</taxon>
    </lineage>
</organism>
<protein>
    <submittedName>
        <fullName evidence="2">Uncharacterized protein</fullName>
    </submittedName>
</protein>
<name>A0A182KHV3_9DIPT</name>
<evidence type="ECO:0000256" key="1">
    <source>
        <dbReference type="SAM" id="Phobius"/>
    </source>
</evidence>
<evidence type="ECO:0000313" key="3">
    <source>
        <dbReference type="Proteomes" id="UP000075881"/>
    </source>
</evidence>
<accession>A0A182KHV3</accession>
<sequence length="125" mass="13958">MRCGDITSEPYFRLYRLDMTSSRSDVFFTGKNRDRGTLIPIPPSKHFMAAPTAVSSWITRMPLSSVLLFTMISMFIVFAFSTRSIDSSRAQMLLVLKNLNVFTDLKSSTCSFGTCAISSSRSLCS</sequence>